<sequence>MNYDCLIDELLKAVPEIKPDYEKEMEWWGEEQPGPHNIFGDVLNPFVRSLLSKQGEEELLVKIFDFFERMAACEDIMVQEVLGCTVLEYIGDDKTLLEKAKKYMGKRTLQMSYEIERGLGRS</sequence>
<dbReference type="InterPro" id="IPR056091">
    <property type="entry name" value="DUF7674"/>
</dbReference>
<protein>
    <recommendedName>
        <fullName evidence="1">DUF7674 domain-containing protein</fullName>
    </recommendedName>
</protein>
<dbReference type="EMBL" id="CP080764">
    <property type="protein sequence ID" value="QYY43125.1"/>
    <property type="molecule type" value="Genomic_DNA"/>
</dbReference>
<organism evidence="2 3">
    <name type="scientific">Aneurinibacillus thermoaerophilus</name>
    <dbReference type="NCBI Taxonomy" id="143495"/>
    <lineage>
        <taxon>Bacteria</taxon>
        <taxon>Bacillati</taxon>
        <taxon>Bacillota</taxon>
        <taxon>Bacilli</taxon>
        <taxon>Bacillales</taxon>
        <taxon>Paenibacillaceae</taxon>
        <taxon>Aneurinibacillus group</taxon>
        <taxon>Aneurinibacillus</taxon>
    </lineage>
</organism>
<accession>A0ABX8YC44</accession>
<feature type="domain" description="DUF7674" evidence="1">
    <location>
        <begin position="7"/>
        <end position="114"/>
    </location>
</feature>
<dbReference type="RefSeq" id="WP_057900016.1">
    <property type="nucleotide sequence ID" value="NZ_CP080764.1"/>
</dbReference>
<dbReference type="GeneID" id="97140148"/>
<evidence type="ECO:0000313" key="2">
    <source>
        <dbReference type="EMBL" id="QYY43125.1"/>
    </source>
</evidence>
<keyword evidence="3" id="KW-1185">Reference proteome</keyword>
<reference evidence="2 3" key="1">
    <citation type="submission" date="2021-08" db="EMBL/GenBank/DDBJ databases">
        <title>Complete genome sequence of the strain Aneurinibacillus thermoaerophilus CCM 8960.</title>
        <authorList>
            <person name="Musilova J."/>
            <person name="Kourilova X."/>
            <person name="Pernicova I."/>
            <person name="Bezdicek M."/>
            <person name="Lengerova M."/>
            <person name="Obruca S."/>
            <person name="Sedlar K."/>
        </authorList>
    </citation>
    <scope>NUCLEOTIDE SEQUENCE [LARGE SCALE GENOMIC DNA]</scope>
    <source>
        <strain evidence="2 3">CCM 8960</strain>
    </source>
</reference>
<name>A0ABX8YC44_ANETH</name>
<dbReference type="Proteomes" id="UP000826616">
    <property type="component" value="Chromosome"/>
</dbReference>
<dbReference type="Pfam" id="PF24722">
    <property type="entry name" value="DUF7674"/>
    <property type="match status" value="1"/>
</dbReference>
<gene>
    <name evidence="2" type="ORF">K3F53_02090</name>
</gene>
<evidence type="ECO:0000313" key="3">
    <source>
        <dbReference type="Proteomes" id="UP000826616"/>
    </source>
</evidence>
<proteinExistence type="predicted"/>
<evidence type="ECO:0000259" key="1">
    <source>
        <dbReference type="Pfam" id="PF24722"/>
    </source>
</evidence>